<feature type="region of interest" description="Disordered" evidence="4">
    <location>
        <begin position="63"/>
        <end position="82"/>
    </location>
</feature>
<dbReference type="SUPFAM" id="SSF49482">
    <property type="entry name" value="Aromatic compound dioxygenase"/>
    <property type="match status" value="1"/>
</dbReference>
<proteinExistence type="inferred from homology"/>
<evidence type="ECO:0000313" key="7">
    <source>
        <dbReference type="Proteomes" id="UP001595699"/>
    </source>
</evidence>
<keyword evidence="7" id="KW-1185">Reference proteome</keyword>
<evidence type="ECO:0000256" key="4">
    <source>
        <dbReference type="SAM" id="MobiDB-lite"/>
    </source>
</evidence>
<name>A0ABV7YGS5_9ACTN</name>
<evidence type="ECO:0000256" key="3">
    <source>
        <dbReference type="ARBA" id="ARBA00023002"/>
    </source>
</evidence>
<dbReference type="InterPro" id="IPR000627">
    <property type="entry name" value="Intradiol_dOase_C"/>
</dbReference>
<protein>
    <submittedName>
        <fullName evidence="6">Protocatechuate 3,4-dioxygenase subunit alpha</fullName>
        <ecNumber evidence="6">1.13.11.3</ecNumber>
    </submittedName>
</protein>
<dbReference type="EMBL" id="JBHRZH010000023">
    <property type="protein sequence ID" value="MFC3764401.1"/>
    <property type="molecule type" value="Genomic_DNA"/>
</dbReference>
<reference evidence="7" key="1">
    <citation type="journal article" date="2019" name="Int. J. Syst. Evol. Microbiol.">
        <title>The Global Catalogue of Microorganisms (GCM) 10K type strain sequencing project: providing services to taxonomists for standard genome sequencing and annotation.</title>
        <authorList>
            <consortium name="The Broad Institute Genomics Platform"/>
            <consortium name="The Broad Institute Genome Sequencing Center for Infectious Disease"/>
            <person name="Wu L."/>
            <person name="Ma J."/>
        </authorList>
    </citation>
    <scope>NUCLEOTIDE SEQUENCE [LARGE SCALE GENOMIC DNA]</scope>
    <source>
        <strain evidence="7">CGMCC 4.7241</strain>
    </source>
</reference>
<gene>
    <name evidence="6" type="primary">pcaG</name>
    <name evidence="6" type="ORF">ACFOUW_26435</name>
</gene>
<keyword evidence="3 6" id="KW-0560">Oxidoreductase</keyword>
<feature type="domain" description="Intradiol ring-cleavage dioxygenases" evidence="5">
    <location>
        <begin position="37"/>
        <end position="180"/>
    </location>
</feature>
<evidence type="ECO:0000259" key="5">
    <source>
        <dbReference type="Pfam" id="PF00775"/>
    </source>
</evidence>
<evidence type="ECO:0000256" key="2">
    <source>
        <dbReference type="ARBA" id="ARBA00022964"/>
    </source>
</evidence>
<dbReference type="Pfam" id="PF00775">
    <property type="entry name" value="Dioxygenase_C"/>
    <property type="match status" value="1"/>
</dbReference>
<dbReference type="EC" id="1.13.11.3" evidence="6"/>
<comment type="caution">
    <text evidence="6">The sequence shown here is derived from an EMBL/GenBank/DDBJ whole genome shotgun (WGS) entry which is preliminary data.</text>
</comment>
<dbReference type="Proteomes" id="UP001595699">
    <property type="component" value="Unassembled WGS sequence"/>
</dbReference>
<dbReference type="NCBIfam" id="TIGR02423">
    <property type="entry name" value="protocat_alph"/>
    <property type="match status" value="1"/>
</dbReference>
<evidence type="ECO:0000313" key="6">
    <source>
        <dbReference type="EMBL" id="MFC3764401.1"/>
    </source>
</evidence>
<dbReference type="GO" id="GO:0018578">
    <property type="term" value="F:protocatechuate 3,4-dioxygenase activity"/>
    <property type="evidence" value="ECO:0007669"/>
    <property type="project" value="UniProtKB-EC"/>
</dbReference>
<dbReference type="RefSeq" id="WP_205115423.1">
    <property type="nucleotide sequence ID" value="NZ_JAFBCM010000001.1"/>
</dbReference>
<dbReference type="PANTHER" id="PTHR33711">
    <property type="entry name" value="DIOXYGENASE, PUTATIVE (AFU_ORTHOLOGUE AFUA_2G02910)-RELATED"/>
    <property type="match status" value="1"/>
</dbReference>
<dbReference type="CDD" id="cd03463">
    <property type="entry name" value="3_4-PCD_alpha"/>
    <property type="match status" value="1"/>
</dbReference>
<feature type="compositionally biased region" description="Basic and acidic residues" evidence="4">
    <location>
        <begin position="63"/>
        <end position="75"/>
    </location>
</feature>
<dbReference type="Gene3D" id="2.60.130.10">
    <property type="entry name" value="Aromatic compound dioxygenase"/>
    <property type="match status" value="1"/>
</dbReference>
<evidence type="ECO:0000256" key="1">
    <source>
        <dbReference type="ARBA" id="ARBA00007825"/>
    </source>
</evidence>
<dbReference type="InterPro" id="IPR015889">
    <property type="entry name" value="Intradiol_dOase_core"/>
</dbReference>
<comment type="similarity">
    <text evidence="1">Belongs to the intradiol ring-cleavage dioxygenase family.</text>
</comment>
<accession>A0ABV7YGS5</accession>
<dbReference type="InterPro" id="IPR050770">
    <property type="entry name" value="Intradiol_RC_Dioxygenase"/>
</dbReference>
<organism evidence="6 7">
    <name type="scientific">Tenggerimyces flavus</name>
    <dbReference type="NCBI Taxonomy" id="1708749"/>
    <lineage>
        <taxon>Bacteria</taxon>
        <taxon>Bacillati</taxon>
        <taxon>Actinomycetota</taxon>
        <taxon>Actinomycetes</taxon>
        <taxon>Propionibacteriales</taxon>
        <taxon>Nocardioidaceae</taxon>
        <taxon>Tenggerimyces</taxon>
    </lineage>
</organism>
<keyword evidence="2" id="KW-0223">Dioxygenase</keyword>
<dbReference type="PANTHER" id="PTHR33711:SF9">
    <property type="entry name" value="PROTOCATECHUATE 3,4-DIOXYGENASE ALPHA CHAIN"/>
    <property type="match status" value="1"/>
</dbReference>
<sequence length="189" mass="20340">MTELGVTPSQTVGPFLHLGLEWADGPYVVPPSTAGALRIGGFVFDGRGEPVPDAMVETWQADPDGRFDHPDDPRGAAKSSVSGFRGFGRSATDRLGRWWILTVKPGLLPAPEGAVEAPHLDISVFGRGMLNRVVTRLYFPDELAANAADPVLASVEEGRRSSLVAAEGEDGLRFDIWLQGEHETVFFAV</sequence>
<dbReference type="InterPro" id="IPR012786">
    <property type="entry name" value="Protocat_dOase_a"/>
</dbReference>